<evidence type="ECO:0000256" key="1">
    <source>
        <dbReference type="ARBA" id="ARBA00004651"/>
    </source>
</evidence>
<keyword evidence="10" id="KW-1185">Reference proteome</keyword>
<protein>
    <recommendedName>
        <fullName evidence="11">AEC family transporter</fullName>
    </recommendedName>
</protein>
<evidence type="ECO:0008006" key="11">
    <source>
        <dbReference type="Google" id="ProtNLM"/>
    </source>
</evidence>
<keyword evidence="5 8" id="KW-0812">Transmembrane</keyword>
<dbReference type="Proteomes" id="UP000198838">
    <property type="component" value="Unassembled WGS sequence"/>
</dbReference>
<feature type="transmembrane region" description="Helical" evidence="8">
    <location>
        <begin position="183"/>
        <end position="201"/>
    </location>
</feature>
<evidence type="ECO:0000256" key="6">
    <source>
        <dbReference type="ARBA" id="ARBA00022989"/>
    </source>
</evidence>
<sequence length="325" mass="35319">MDSFIYSINATIPVFIVMVLGMFLKKTGMLTDEFIDSGNKFNFKVTLPCLLLRDMANTDFNIGKDLYFIILCAAVTFVSIIGVWFLARIFIKNKSLVGAFTQVSYRSSAAVMGVAFMQNIYGASKTAPLMILGAVPIYNIMAVIILTVEGNKDSEGRLIDGNSDFKFKDIVLRSLINIAKNPILLSILAGSLISVSGIHFPHILTKAVSSVANMATPLAVVILGASFSLNATLENIKPVIWAVTTKLVILTIIFLPIAVFLGYRNEELVTFVIMLSSPATPSCYIMAKNMGNNGELTASVVVLTTLISSVTLTFFIYLVRVLGLV</sequence>
<evidence type="ECO:0000256" key="3">
    <source>
        <dbReference type="ARBA" id="ARBA00022448"/>
    </source>
</evidence>
<dbReference type="PANTHER" id="PTHR36838">
    <property type="entry name" value="AUXIN EFFLUX CARRIER FAMILY PROTEIN"/>
    <property type="match status" value="1"/>
</dbReference>
<feature type="transmembrane region" description="Helical" evidence="8">
    <location>
        <begin position="239"/>
        <end position="262"/>
    </location>
</feature>
<proteinExistence type="inferred from homology"/>
<gene>
    <name evidence="9" type="ORF">SAMN05216249_102159</name>
</gene>
<keyword evidence="4" id="KW-1003">Cell membrane</keyword>
<dbReference type="InterPro" id="IPR004776">
    <property type="entry name" value="Mem_transp_PIN-like"/>
</dbReference>
<evidence type="ECO:0000256" key="5">
    <source>
        <dbReference type="ARBA" id="ARBA00022692"/>
    </source>
</evidence>
<name>A0A1I0VSU1_9FIRM</name>
<keyword evidence="3" id="KW-0813">Transport</keyword>
<evidence type="ECO:0000256" key="4">
    <source>
        <dbReference type="ARBA" id="ARBA00022475"/>
    </source>
</evidence>
<evidence type="ECO:0000313" key="10">
    <source>
        <dbReference type="Proteomes" id="UP000198838"/>
    </source>
</evidence>
<dbReference type="Pfam" id="PF03547">
    <property type="entry name" value="Mem_trans"/>
    <property type="match status" value="1"/>
</dbReference>
<organism evidence="9 10">
    <name type="scientific">Acetitomaculum ruminis DSM 5522</name>
    <dbReference type="NCBI Taxonomy" id="1120918"/>
    <lineage>
        <taxon>Bacteria</taxon>
        <taxon>Bacillati</taxon>
        <taxon>Bacillota</taxon>
        <taxon>Clostridia</taxon>
        <taxon>Lachnospirales</taxon>
        <taxon>Lachnospiraceae</taxon>
        <taxon>Acetitomaculum</taxon>
    </lineage>
</organism>
<dbReference type="AlphaFoldDB" id="A0A1I0VSU1"/>
<dbReference type="GO" id="GO:0005886">
    <property type="term" value="C:plasma membrane"/>
    <property type="evidence" value="ECO:0007669"/>
    <property type="project" value="UniProtKB-SubCell"/>
</dbReference>
<keyword evidence="6 8" id="KW-1133">Transmembrane helix</keyword>
<feature type="transmembrane region" description="Helical" evidence="8">
    <location>
        <begin position="268"/>
        <end position="287"/>
    </location>
</feature>
<comment type="subcellular location">
    <subcellularLocation>
        <location evidence="1">Cell membrane</location>
        <topology evidence="1">Multi-pass membrane protein</topology>
    </subcellularLocation>
</comment>
<keyword evidence="7 8" id="KW-0472">Membrane</keyword>
<evidence type="ECO:0000256" key="8">
    <source>
        <dbReference type="SAM" id="Phobius"/>
    </source>
</evidence>
<dbReference type="EMBL" id="FOJY01000002">
    <property type="protein sequence ID" value="SFA79033.1"/>
    <property type="molecule type" value="Genomic_DNA"/>
</dbReference>
<comment type="similarity">
    <text evidence="2">Belongs to the auxin efflux carrier (TC 2.A.69) family.</text>
</comment>
<dbReference type="Gene3D" id="1.20.1530.20">
    <property type="match status" value="1"/>
</dbReference>
<reference evidence="9 10" key="1">
    <citation type="submission" date="2016-10" db="EMBL/GenBank/DDBJ databases">
        <authorList>
            <person name="de Groot N.N."/>
        </authorList>
    </citation>
    <scope>NUCLEOTIDE SEQUENCE [LARGE SCALE GENOMIC DNA]</scope>
    <source>
        <strain evidence="9 10">DSM 5522</strain>
    </source>
</reference>
<dbReference type="GO" id="GO:0055085">
    <property type="term" value="P:transmembrane transport"/>
    <property type="evidence" value="ECO:0007669"/>
    <property type="project" value="InterPro"/>
</dbReference>
<evidence type="ECO:0000256" key="2">
    <source>
        <dbReference type="ARBA" id="ARBA00010145"/>
    </source>
</evidence>
<feature type="transmembrane region" description="Helical" evidence="8">
    <location>
        <begin position="66"/>
        <end position="91"/>
    </location>
</feature>
<dbReference type="OrthoDB" id="9794315at2"/>
<dbReference type="InterPro" id="IPR038770">
    <property type="entry name" value="Na+/solute_symporter_sf"/>
</dbReference>
<feature type="transmembrane region" description="Helical" evidence="8">
    <location>
        <begin position="207"/>
        <end position="227"/>
    </location>
</feature>
<evidence type="ECO:0000256" key="7">
    <source>
        <dbReference type="ARBA" id="ARBA00023136"/>
    </source>
</evidence>
<evidence type="ECO:0000313" key="9">
    <source>
        <dbReference type="EMBL" id="SFA79033.1"/>
    </source>
</evidence>
<feature type="transmembrane region" description="Helical" evidence="8">
    <location>
        <begin position="299"/>
        <end position="319"/>
    </location>
</feature>
<dbReference type="STRING" id="1120918.SAMN05216249_102159"/>
<accession>A0A1I0VSU1</accession>
<feature type="transmembrane region" description="Helical" evidence="8">
    <location>
        <begin position="5"/>
        <end position="24"/>
    </location>
</feature>
<dbReference type="RefSeq" id="WP_092870219.1">
    <property type="nucleotide sequence ID" value="NZ_FOJY01000002.1"/>
</dbReference>
<feature type="transmembrane region" description="Helical" evidence="8">
    <location>
        <begin position="127"/>
        <end position="148"/>
    </location>
</feature>
<dbReference type="PANTHER" id="PTHR36838:SF4">
    <property type="entry name" value="AUXIN EFFLUX CARRIER FAMILY PROTEIN"/>
    <property type="match status" value="1"/>
</dbReference>